<protein>
    <submittedName>
        <fullName evidence="1">Uncharacterized protein</fullName>
    </submittedName>
</protein>
<dbReference type="PANTHER" id="PTHR19446">
    <property type="entry name" value="REVERSE TRANSCRIPTASES"/>
    <property type="match status" value="1"/>
</dbReference>
<reference evidence="1" key="1">
    <citation type="submission" date="2025-08" db="UniProtKB">
        <authorList>
            <consortium name="Ensembl"/>
        </authorList>
    </citation>
    <scope>IDENTIFICATION</scope>
</reference>
<sequence length="128" mass="15312">MLLNNQWITEEIKEEIKKDLEANDNKDMTLQNLWDTAKAVLRGKFIAIQAYLKKQEKAQINNVILHLKLLEREEQTRPKVSRRKEIIKIRAEINEIETNKTIEKIIETKSWFFEKINKIDKPLARLTR</sequence>
<dbReference type="Proteomes" id="UP000694540">
    <property type="component" value="Unplaced"/>
</dbReference>
<accession>A0A8C3WKZ3</accession>
<dbReference type="AlphaFoldDB" id="A0A8C3WKZ3"/>
<reference evidence="1" key="2">
    <citation type="submission" date="2025-09" db="UniProtKB">
        <authorList>
            <consortium name="Ensembl"/>
        </authorList>
    </citation>
    <scope>IDENTIFICATION</scope>
</reference>
<name>A0A8C3WKZ3_9CETA</name>
<dbReference type="Ensembl" id="ENSCWAT00000016531.1">
    <property type="protein sequence ID" value="ENSCWAP00000015231.1"/>
    <property type="gene ID" value="ENSCWAG00000011833.1"/>
</dbReference>
<evidence type="ECO:0000313" key="1">
    <source>
        <dbReference type="Ensembl" id="ENSCWAP00000015231.1"/>
    </source>
</evidence>
<organism evidence="1 2">
    <name type="scientific">Catagonus wagneri</name>
    <name type="common">Chacoan peccary</name>
    <dbReference type="NCBI Taxonomy" id="51154"/>
    <lineage>
        <taxon>Eukaryota</taxon>
        <taxon>Metazoa</taxon>
        <taxon>Chordata</taxon>
        <taxon>Craniata</taxon>
        <taxon>Vertebrata</taxon>
        <taxon>Euteleostomi</taxon>
        <taxon>Mammalia</taxon>
        <taxon>Eutheria</taxon>
        <taxon>Laurasiatheria</taxon>
        <taxon>Artiodactyla</taxon>
        <taxon>Suina</taxon>
        <taxon>Tayassuidae</taxon>
        <taxon>Catagonus</taxon>
    </lineage>
</organism>
<keyword evidence="2" id="KW-1185">Reference proteome</keyword>
<dbReference type="GeneTree" id="ENSGT00950000183016"/>
<proteinExistence type="predicted"/>
<evidence type="ECO:0000313" key="2">
    <source>
        <dbReference type="Proteomes" id="UP000694540"/>
    </source>
</evidence>